<accession>A0A2T4VYC1</accession>
<name>A0A2T4VYC1_9HYPH</name>
<dbReference type="EMBL" id="PSQJ01000002">
    <property type="protein sequence ID" value="PTL86761.1"/>
    <property type="molecule type" value="Genomic_DNA"/>
</dbReference>
<proteinExistence type="predicted"/>
<dbReference type="Proteomes" id="UP000240811">
    <property type="component" value="Unassembled WGS sequence"/>
</dbReference>
<dbReference type="AlphaFoldDB" id="A0A2T4VYC1"/>
<gene>
    <name evidence="1" type="ORF">C4617_02860</name>
</gene>
<sequence length="99" mass="11990">MEQEEERENKKINDLLQDIKSIKKLWFFENEKRLEEKWDAIDGLKLKIEEIQKESNTLTNLQIECTNYVKECKKEIDNGLRATLKKSFFMLYKALYNCH</sequence>
<protein>
    <submittedName>
        <fullName evidence="1">Uncharacterized protein</fullName>
    </submittedName>
</protein>
<organism evidence="1 2">
    <name type="scientific">Candidatus Liberibacter europaeus</name>
    <dbReference type="NCBI Taxonomy" id="744859"/>
    <lineage>
        <taxon>Bacteria</taxon>
        <taxon>Pseudomonadati</taxon>
        <taxon>Pseudomonadota</taxon>
        <taxon>Alphaproteobacteria</taxon>
        <taxon>Hyphomicrobiales</taxon>
        <taxon>Rhizobiaceae</taxon>
        <taxon>Liberibacter</taxon>
    </lineage>
</organism>
<evidence type="ECO:0000313" key="1">
    <source>
        <dbReference type="EMBL" id="PTL86761.1"/>
    </source>
</evidence>
<evidence type="ECO:0000313" key="2">
    <source>
        <dbReference type="Proteomes" id="UP000240811"/>
    </source>
</evidence>
<reference evidence="2" key="1">
    <citation type="submission" date="2018-02" db="EMBL/GenBank/DDBJ databases">
        <title>Genome sequence of Candidatus Liberibacter europaeus.</title>
        <authorList>
            <person name="Frampton R.A."/>
            <person name="Thompson S.M."/>
            <person name="David C."/>
            <person name="Addison S.M."/>
            <person name="Smith G.R."/>
        </authorList>
    </citation>
    <scope>NUCLEOTIDE SEQUENCE [LARGE SCALE GENOMIC DNA]</scope>
</reference>
<comment type="caution">
    <text evidence="1">The sequence shown here is derived from an EMBL/GenBank/DDBJ whole genome shotgun (WGS) entry which is preliminary data.</text>
</comment>